<gene>
    <name evidence="1" type="ORF">PIB30_020484</name>
</gene>
<name>A0ABU6WC51_9FABA</name>
<accession>A0ABU6WC51</accession>
<comment type="caution">
    <text evidence="1">The sequence shown here is derived from an EMBL/GenBank/DDBJ whole genome shotgun (WGS) entry which is preliminary data.</text>
</comment>
<dbReference type="EMBL" id="JASCZI010181308">
    <property type="protein sequence ID" value="MED6181563.1"/>
    <property type="molecule type" value="Genomic_DNA"/>
</dbReference>
<proteinExistence type="predicted"/>
<evidence type="ECO:0000313" key="2">
    <source>
        <dbReference type="Proteomes" id="UP001341840"/>
    </source>
</evidence>
<sequence>MSAQRCDDFSLTRLSRKRRLQGLLADDVEDGDGFRQSLATTTTRTKEGLPNHWGKCQPQKEFGFAIVVSLPSHYGGLSRGRSSPLGDIKAAIEDSTASSLDTALGDGQLEGEIIGMQCDNQKRQSIHAFDQEPRTLRPSNKLLHAQEGLLPTLA</sequence>
<reference evidence="1 2" key="1">
    <citation type="journal article" date="2023" name="Plants (Basel)">
        <title>Bridging the Gap: Combining Genomics and Transcriptomics Approaches to Understand Stylosanthes scabra, an Orphan Legume from the Brazilian Caatinga.</title>
        <authorList>
            <person name="Ferreira-Neto J.R.C."/>
            <person name="da Silva M.D."/>
            <person name="Binneck E."/>
            <person name="de Melo N.F."/>
            <person name="da Silva R.H."/>
            <person name="de Melo A.L.T.M."/>
            <person name="Pandolfi V."/>
            <person name="Bustamante F.O."/>
            <person name="Brasileiro-Vidal A.C."/>
            <person name="Benko-Iseppon A.M."/>
        </authorList>
    </citation>
    <scope>NUCLEOTIDE SEQUENCE [LARGE SCALE GENOMIC DNA]</scope>
    <source>
        <tissue evidence="1">Leaves</tissue>
    </source>
</reference>
<dbReference type="Proteomes" id="UP001341840">
    <property type="component" value="Unassembled WGS sequence"/>
</dbReference>
<protein>
    <submittedName>
        <fullName evidence="1">Uncharacterized protein</fullName>
    </submittedName>
</protein>
<keyword evidence="2" id="KW-1185">Reference proteome</keyword>
<organism evidence="1 2">
    <name type="scientific">Stylosanthes scabra</name>
    <dbReference type="NCBI Taxonomy" id="79078"/>
    <lineage>
        <taxon>Eukaryota</taxon>
        <taxon>Viridiplantae</taxon>
        <taxon>Streptophyta</taxon>
        <taxon>Embryophyta</taxon>
        <taxon>Tracheophyta</taxon>
        <taxon>Spermatophyta</taxon>
        <taxon>Magnoliopsida</taxon>
        <taxon>eudicotyledons</taxon>
        <taxon>Gunneridae</taxon>
        <taxon>Pentapetalae</taxon>
        <taxon>rosids</taxon>
        <taxon>fabids</taxon>
        <taxon>Fabales</taxon>
        <taxon>Fabaceae</taxon>
        <taxon>Papilionoideae</taxon>
        <taxon>50 kb inversion clade</taxon>
        <taxon>dalbergioids sensu lato</taxon>
        <taxon>Dalbergieae</taxon>
        <taxon>Pterocarpus clade</taxon>
        <taxon>Stylosanthes</taxon>
    </lineage>
</organism>
<evidence type="ECO:0000313" key="1">
    <source>
        <dbReference type="EMBL" id="MED6181563.1"/>
    </source>
</evidence>